<feature type="domain" description="AMP-dependent synthetase/ligase" evidence="1">
    <location>
        <begin position="55"/>
        <end position="156"/>
    </location>
</feature>
<gene>
    <name evidence="2" type="ORF">DIATSA_LOCUS3464</name>
</gene>
<proteinExistence type="predicted"/>
<dbReference type="OrthoDB" id="10253115at2759"/>
<reference evidence="2" key="2">
    <citation type="submission" date="2022-10" db="EMBL/GenBank/DDBJ databases">
        <authorList>
            <consortium name="ENA_rothamsted_submissions"/>
            <consortium name="culmorum"/>
            <person name="King R."/>
        </authorList>
    </citation>
    <scope>NUCLEOTIDE SEQUENCE</scope>
</reference>
<dbReference type="EMBL" id="OU893345">
    <property type="protein sequence ID" value="CAG9785433.1"/>
    <property type="molecule type" value="Genomic_DNA"/>
</dbReference>
<accession>A0A9N9QXE8</accession>
<keyword evidence="3" id="KW-1185">Reference proteome</keyword>
<dbReference type="SUPFAM" id="SSF56801">
    <property type="entry name" value="Acetyl-CoA synthetase-like"/>
    <property type="match status" value="1"/>
</dbReference>
<dbReference type="PANTHER" id="PTHR43767:SF1">
    <property type="entry name" value="NONRIBOSOMAL PEPTIDE SYNTHASE PES1 (EUROFUNG)-RELATED"/>
    <property type="match status" value="1"/>
</dbReference>
<protein>
    <recommendedName>
        <fullName evidence="1">AMP-dependent synthetase/ligase domain-containing protein</fullName>
    </recommendedName>
</protein>
<dbReference type="Pfam" id="PF00501">
    <property type="entry name" value="AMP-binding"/>
    <property type="match status" value="1"/>
</dbReference>
<dbReference type="InterPro" id="IPR000873">
    <property type="entry name" value="AMP-dep_synth/lig_dom"/>
</dbReference>
<evidence type="ECO:0000313" key="3">
    <source>
        <dbReference type="Proteomes" id="UP001153714"/>
    </source>
</evidence>
<sequence length="199" mass="22082">MWKKCVTISTKTFIGSNNLRLVRHLHKAPSDESYLHHPGSEPLANITLSEQLVQVVNRYPNRIALRSVYEDLSLTYDQLLTQADALGCALRAHGLEKGDRLAVWSHNTAAWVVGMVAAARAGLIAVFINPVYEKSELSYCLRKTGAKSVLISENLPTRDYYGKLRELIPGLQDQKPGHISSDLFPELISIVSSSKEKLG</sequence>
<dbReference type="PANTHER" id="PTHR43767">
    <property type="entry name" value="LONG-CHAIN-FATTY-ACID--COA LIGASE"/>
    <property type="match status" value="1"/>
</dbReference>
<dbReference type="InterPro" id="IPR050237">
    <property type="entry name" value="ATP-dep_AMP-bd_enzyme"/>
</dbReference>
<evidence type="ECO:0000259" key="1">
    <source>
        <dbReference type="Pfam" id="PF00501"/>
    </source>
</evidence>
<name>A0A9N9QXE8_9NEOP</name>
<dbReference type="Gene3D" id="3.40.50.980">
    <property type="match status" value="1"/>
</dbReference>
<dbReference type="AlphaFoldDB" id="A0A9N9QXE8"/>
<dbReference type="Proteomes" id="UP001153714">
    <property type="component" value="Chromosome 14"/>
</dbReference>
<reference evidence="2" key="1">
    <citation type="submission" date="2021-12" db="EMBL/GenBank/DDBJ databases">
        <authorList>
            <person name="King R."/>
        </authorList>
    </citation>
    <scope>NUCLEOTIDE SEQUENCE</scope>
</reference>
<organism evidence="2 3">
    <name type="scientific">Diatraea saccharalis</name>
    <name type="common">sugarcane borer</name>
    <dbReference type="NCBI Taxonomy" id="40085"/>
    <lineage>
        <taxon>Eukaryota</taxon>
        <taxon>Metazoa</taxon>
        <taxon>Ecdysozoa</taxon>
        <taxon>Arthropoda</taxon>
        <taxon>Hexapoda</taxon>
        <taxon>Insecta</taxon>
        <taxon>Pterygota</taxon>
        <taxon>Neoptera</taxon>
        <taxon>Endopterygota</taxon>
        <taxon>Lepidoptera</taxon>
        <taxon>Glossata</taxon>
        <taxon>Ditrysia</taxon>
        <taxon>Pyraloidea</taxon>
        <taxon>Crambidae</taxon>
        <taxon>Crambinae</taxon>
        <taxon>Diatraea</taxon>
    </lineage>
</organism>
<evidence type="ECO:0000313" key="2">
    <source>
        <dbReference type="EMBL" id="CAG9785433.1"/>
    </source>
</evidence>